<dbReference type="EMBL" id="QUMW01000009">
    <property type="protein sequence ID" value="REG25728.1"/>
    <property type="molecule type" value="Genomic_DNA"/>
</dbReference>
<feature type="compositionally biased region" description="Basic and acidic residues" evidence="1">
    <location>
        <begin position="22"/>
        <end position="41"/>
    </location>
</feature>
<organism evidence="2 3">
    <name type="scientific">Jeotgalicoccus halotolerans</name>
    <dbReference type="NCBI Taxonomy" id="157227"/>
    <lineage>
        <taxon>Bacteria</taxon>
        <taxon>Bacillati</taxon>
        <taxon>Bacillota</taxon>
        <taxon>Bacilli</taxon>
        <taxon>Bacillales</taxon>
        <taxon>Staphylococcaceae</taxon>
        <taxon>Jeotgalicoccus</taxon>
    </lineage>
</organism>
<protein>
    <submittedName>
        <fullName evidence="2">Uncharacterized protein</fullName>
    </submittedName>
</protein>
<dbReference type="AlphaFoldDB" id="A0A3E0B196"/>
<feature type="region of interest" description="Disordered" evidence="1">
    <location>
        <begin position="183"/>
        <end position="207"/>
    </location>
</feature>
<evidence type="ECO:0000256" key="1">
    <source>
        <dbReference type="SAM" id="MobiDB-lite"/>
    </source>
</evidence>
<comment type="caution">
    <text evidence="2">The sequence shown here is derived from an EMBL/GenBank/DDBJ whole genome shotgun (WGS) entry which is preliminary data.</text>
</comment>
<accession>A0A3E0B196</accession>
<dbReference type="Proteomes" id="UP000257076">
    <property type="component" value="Unassembled WGS sequence"/>
</dbReference>
<dbReference type="RefSeq" id="WP_115884406.1">
    <property type="nucleotide sequence ID" value="NZ_CBCSHX010000001.1"/>
</dbReference>
<dbReference type="OrthoDB" id="2991704at2"/>
<evidence type="ECO:0000313" key="3">
    <source>
        <dbReference type="Proteomes" id="UP000257076"/>
    </source>
</evidence>
<feature type="compositionally biased region" description="Polar residues" evidence="1">
    <location>
        <begin position="56"/>
        <end position="67"/>
    </location>
</feature>
<feature type="region of interest" description="Disordered" evidence="1">
    <location>
        <begin position="20"/>
        <end position="157"/>
    </location>
</feature>
<keyword evidence="3" id="KW-1185">Reference proteome</keyword>
<sequence>MELIPLLIIVLGIVSSIIGSKNNKDKEGDRNIDTSKLDRRQNTAPRSRQPDRETTTNEQKGFFQTLQEAFDEEFNNSEQQTRTESKPSPREPSRSRETAPNSRPERQASERPVRETIQTARERANSSQNISDIEKRITDRSKHAKRASEAKENVYTKGYDERTEKTAGLGRDIADEVRYSYDDDANQMHKHGRQSASDTSISSDDLSFDSKSFVNGIIMSEILGKPKSKQKTNKKLG</sequence>
<reference evidence="2 3" key="1">
    <citation type="submission" date="2018-08" db="EMBL/GenBank/DDBJ databases">
        <title>Genomic Encyclopedia of Type Strains, Phase IV (KMG-IV): sequencing the most valuable type-strain genomes for metagenomic binning, comparative biology and taxonomic classification.</title>
        <authorList>
            <person name="Goeker M."/>
        </authorList>
    </citation>
    <scope>NUCLEOTIDE SEQUENCE [LARGE SCALE GENOMIC DNA]</scope>
    <source>
        <strain evidence="2 3">DSM 17274</strain>
    </source>
</reference>
<feature type="compositionally biased region" description="Basic and acidic residues" evidence="1">
    <location>
        <begin position="132"/>
        <end position="157"/>
    </location>
</feature>
<proteinExistence type="predicted"/>
<name>A0A3E0B196_9STAP</name>
<gene>
    <name evidence="2" type="ORF">DFR63_0772</name>
</gene>
<feature type="compositionally biased region" description="Low complexity" evidence="1">
    <location>
        <begin position="195"/>
        <end position="207"/>
    </location>
</feature>
<evidence type="ECO:0000313" key="2">
    <source>
        <dbReference type="EMBL" id="REG25728.1"/>
    </source>
</evidence>
<feature type="compositionally biased region" description="Basic and acidic residues" evidence="1">
    <location>
        <begin position="81"/>
        <end position="124"/>
    </location>
</feature>